<organism evidence="2">
    <name type="scientific">Tanacetum cinerariifolium</name>
    <name type="common">Dalmatian daisy</name>
    <name type="synonym">Chrysanthemum cinerariifolium</name>
    <dbReference type="NCBI Taxonomy" id="118510"/>
    <lineage>
        <taxon>Eukaryota</taxon>
        <taxon>Viridiplantae</taxon>
        <taxon>Streptophyta</taxon>
        <taxon>Embryophyta</taxon>
        <taxon>Tracheophyta</taxon>
        <taxon>Spermatophyta</taxon>
        <taxon>Magnoliopsida</taxon>
        <taxon>eudicotyledons</taxon>
        <taxon>Gunneridae</taxon>
        <taxon>Pentapetalae</taxon>
        <taxon>asterids</taxon>
        <taxon>campanulids</taxon>
        <taxon>Asterales</taxon>
        <taxon>Asteraceae</taxon>
        <taxon>Asteroideae</taxon>
        <taxon>Anthemideae</taxon>
        <taxon>Anthemidinae</taxon>
        <taxon>Tanacetum</taxon>
    </lineage>
</organism>
<name>A0A699V450_TANCI</name>
<feature type="region of interest" description="Disordered" evidence="1">
    <location>
        <begin position="74"/>
        <end position="93"/>
    </location>
</feature>
<accession>A0A699V450</accession>
<protein>
    <submittedName>
        <fullName evidence="2">Uncharacterized protein</fullName>
    </submittedName>
</protein>
<feature type="non-terminal residue" evidence="2">
    <location>
        <position position="93"/>
    </location>
</feature>
<dbReference type="AlphaFoldDB" id="A0A699V450"/>
<comment type="caution">
    <text evidence="2">The sequence shown here is derived from an EMBL/GenBank/DDBJ whole genome shotgun (WGS) entry which is preliminary data.</text>
</comment>
<reference evidence="2" key="1">
    <citation type="journal article" date="2019" name="Sci. Rep.">
        <title>Draft genome of Tanacetum cinerariifolium, the natural source of mosquito coil.</title>
        <authorList>
            <person name="Yamashiro T."/>
            <person name="Shiraishi A."/>
            <person name="Satake H."/>
            <person name="Nakayama K."/>
        </authorList>
    </citation>
    <scope>NUCLEOTIDE SEQUENCE</scope>
</reference>
<sequence>MIFDGLVKNVNNKISKFLMYPRQYTRRARIAQSSALLTIADEPASPYRDVSQGEACPIDSGFISDQDRETIAKSSTLHHDLAPRVTSPVAGEG</sequence>
<gene>
    <name evidence="2" type="ORF">Tci_901981</name>
</gene>
<proteinExistence type="predicted"/>
<evidence type="ECO:0000256" key="1">
    <source>
        <dbReference type="SAM" id="MobiDB-lite"/>
    </source>
</evidence>
<evidence type="ECO:0000313" key="2">
    <source>
        <dbReference type="EMBL" id="GFD30012.1"/>
    </source>
</evidence>
<dbReference type="EMBL" id="BKCJ011399994">
    <property type="protein sequence ID" value="GFD30012.1"/>
    <property type="molecule type" value="Genomic_DNA"/>
</dbReference>